<comment type="caution">
    <text evidence="1">The sequence shown here is derived from an EMBL/GenBank/DDBJ whole genome shotgun (WGS) entry which is preliminary data.</text>
</comment>
<dbReference type="EMBL" id="PUEV01000010">
    <property type="protein sequence ID" value="PQM53928.1"/>
    <property type="molecule type" value="Genomic_DNA"/>
</dbReference>
<dbReference type="Proteomes" id="UP000237911">
    <property type="component" value="Unassembled WGS sequence"/>
</dbReference>
<gene>
    <name evidence="1" type="ORF">C5U48_02020</name>
</gene>
<proteinExistence type="predicted"/>
<evidence type="ECO:0000313" key="1">
    <source>
        <dbReference type="EMBL" id="PQM53928.1"/>
    </source>
</evidence>
<dbReference type="RefSeq" id="WP_064890874.1">
    <property type="nucleotide sequence ID" value="NZ_CP092430.2"/>
</dbReference>
<evidence type="ECO:0000313" key="2">
    <source>
        <dbReference type="Proteomes" id="UP000237911"/>
    </source>
</evidence>
<dbReference type="AlphaFoldDB" id="A0A9X7IRA5"/>
<keyword evidence="2" id="KW-1185">Reference proteome</keyword>
<accession>A0A9X7IRA5</accession>
<organism evidence="1 2">
    <name type="scientific">Mycolicibacter virginiensis</name>
    <dbReference type="NCBI Taxonomy" id="1795032"/>
    <lineage>
        <taxon>Bacteria</taxon>
        <taxon>Bacillati</taxon>
        <taxon>Actinomycetota</taxon>
        <taxon>Actinomycetes</taxon>
        <taxon>Mycobacteriales</taxon>
        <taxon>Mycobacteriaceae</taxon>
        <taxon>Mycolicibacter</taxon>
    </lineage>
</organism>
<sequence length="360" mass="36409">MSGGIGVWRSRELPGWGGALAAAVVAGAGLLGAGTGGPQLVSPPISSAQQHQVVLTAYPTFAQSLQTLLDNMSLGDLNQVLAALGNVPGTSTPLSVSSDVSALLASFNPDGTTLSGIADIFGISLTEPLYSANAAVNSLLGTGSLFLVDGVPIGNVDLGELVDVVLGDGAGAHSLTDLANAVGLGALLGQFASMINALGLENLNVDNCTLTCGALLNITSHPDLTVNSSLVDWLSAILTVPTADITQHAYSGLGSTTVLAGSAYTLGEYLHILPVSSTNSTTMDNATLALLFSLNPAQTWDQYLGSLPFGGTLLDPSGETWGEQSLGTFLASFLPDDSTLAITGDTLITDLLEAFGLLAP</sequence>
<name>A0A9X7IRA5_9MYCO</name>
<reference evidence="1 2" key="1">
    <citation type="submission" date="2018-02" db="EMBL/GenBank/DDBJ databases">
        <title>Draft genome sequence of Mycobacterium virginiense isolated from mud of a swine farm in Japan.</title>
        <authorList>
            <person name="Ohya K."/>
        </authorList>
    </citation>
    <scope>NUCLEOTIDE SEQUENCE [LARGE SCALE GENOMIC DNA]</scope>
    <source>
        <strain evidence="1 2">GF75</strain>
    </source>
</reference>
<protein>
    <submittedName>
        <fullName evidence="1">Uncharacterized protein</fullName>
    </submittedName>
</protein>